<dbReference type="GO" id="GO:0006487">
    <property type="term" value="P:protein N-linked glycosylation"/>
    <property type="evidence" value="ECO:0007669"/>
    <property type="project" value="TreeGrafter"/>
</dbReference>
<reference evidence="1 2" key="1">
    <citation type="submission" date="2019-05" db="EMBL/GenBank/DDBJ databases">
        <title>Another draft genome of Portunus trituberculatus and its Hox gene families provides insights of decapod evolution.</title>
        <authorList>
            <person name="Jeong J.-H."/>
            <person name="Song I."/>
            <person name="Kim S."/>
            <person name="Choi T."/>
            <person name="Kim D."/>
            <person name="Ryu S."/>
            <person name="Kim W."/>
        </authorList>
    </citation>
    <scope>NUCLEOTIDE SEQUENCE [LARGE SCALE GENOMIC DNA]</scope>
    <source>
        <tissue evidence="1">Muscle</tissue>
    </source>
</reference>
<dbReference type="Proteomes" id="UP000324222">
    <property type="component" value="Unassembled WGS sequence"/>
</dbReference>
<evidence type="ECO:0000313" key="1">
    <source>
        <dbReference type="EMBL" id="MPC51014.1"/>
    </source>
</evidence>
<accession>A0A5B7G3G0</accession>
<dbReference type="GO" id="GO:0005789">
    <property type="term" value="C:endoplasmic reticulum membrane"/>
    <property type="evidence" value="ECO:0007669"/>
    <property type="project" value="TreeGrafter"/>
</dbReference>
<proteinExistence type="predicted"/>
<organism evidence="1 2">
    <name type="scientific">Portunus trituberculatus</name>
    <name type="common">Swimming crab</name>
    <name type="synonym">Neptunus trituberculatus</name>
    <dbReference type="NCBI Taxonomy" id="210409"/>
    <lineage>
        <taxon>Eukaryota</taxon>
        <taxon>Metazoa</taxon>
        <taxon>Ecdysozoa</taxon>
        <taxon>Arthropoda</taxon>
        <taxon>Crustacea</taxon>
        <taxon>Multicrustacea</taxon>
        <taxon>Malacostraca</taxon>
        <taxon>Eumalacostraca</taxon>
        <taxon>Eucarida</taxon>
        <taxon>Decapoda</taxon>
        <taxon>Pleocyemata</taxon>
        <taxon>Brachyura</taxon>
        <taxon>Eubrachyura</taxon>
        <taxon>Portunoidea</taxon>
        <taxon>Portunidae</taxon>
        <taxon>Portuninae</taxon>
        <taxon>Portunus</taxon>
    </lineage>
</organism>
<protein>
    <submittedName>
        <fullName evidence="1">Dolichyl-phosphate beta-glucosyltransferase</fullName>
    </submittedName>
</protein>
<evidence type="ECO:0000313" key="2">
    <source>
        <dbReference type="Proteomes" id="UP000324222"/>
    </source>
</evidence>
<sequence length="291" mass="33141">MPNILDLFLTSNPSAYAVTLSFPLGSSDHNLISVSCPISPILPQDLPKQRCLWRFASASWEDLRRYYADFPWNEYCFRVRDQSLCFEGITEVIVSGMEGQGVGRFRAVAVLFSQSTLYEREGDLPGDAALFKLNFSLENNEERELSDALGVSCGSRAHLEEESVATRSFFRTVLMYGFHALVWLFAVRGVRDTQCGFKLLTRRAARILFNSLHVERWAFDVEMLYLAQSLKIPIDEVAVEWNEIEGLFNFFYTITAFFSLPQCGIAILYCYFCAHCPSDLANCKPLLLPWP</sequence>
<dbReference type="AlphaFoldDB" id="A0A5B7G3G0"/>
<keyword evidence="1" id="KW-0808">Transferase</keyword>
<name>A0A5B7G3G0_PORTR</name>
<keyword evidence="2" id="KW-1185">Reference proteome</keyword>
<dbReference type="PANTHER" id="PTHR10859:SF91">
    <property type="entry name" value="DOLICHYL-PHOSPHATE BETA-GLUCOSYLTRANSFERASE"/>
    <property type="match status" value="1"/>
</dbReference>
<dbReference type="Gene3D" id="3.90.550.10">
    <property type="entry name" value="Spore Coat Polysaccharide Biosynthesis Protein SpsA, Chain A"/>
    <property type="match status" value="1"/>
</dbReference>
<comment type="caution">
    <text evidence="1">The sequence shown here is derived from an EMBL/GenBank/DDBJ whole genome shotgun (WGS) entry which is preliminary data.</text>
</comment>
<dbReference type="InterPro" id="IPR029044">
    <property type="entry name" value="Nucleotide-diphossugar_trans"/>
</dbReference>
<dbReference type="EMBL" id="VSRR010009888">
    <property type="protein sequence ID" value="MPC51014.1"/>
    <property type="molecule type" value="Genomic_DNA"/>
</dbReference>
<dbReference type="PANTHER" id="PTHR10859">
    <property type="entry name" value="GLYCOSYL TRANSFERASE"/>
    <property type="match status" value="1"/>
</dbReference>
<dbReference type="OrthoDB" id="3784at2759"/>
<gene>
    <name evidence="1" type="primary">wol</name>
    <name evidence="1" type="ORF">E2C01_044852</name>
</gene>
<dbReference type="GO" id="GO:0016740">
    <property type="term" value="F:transferase activity"/>
    <property type="evidence" value="ECO:0007669"/>
    <property type="project" value="UniProtKB-KW"/>
</dbReference>